<dbReference type="InterPro" id="IPR005490">
    <property type="entry name" value="LD_TPept_cat_dom"/>
</dbReference>
<dbReference type="InterPro" id="IPR002477">
    <property type="entry name" value="Peptidoglycan-bd-like"/>
</dbReference>
<evidence type="ECO:0000256" key="2">
    <source>
        <dbReference type="ARBA" id="ARBA00022679"/>
    </source>
</evidence>
<keyword evidence="3 6" id="KW-0133">Cell shape</keyword>
<dbReference type="Proteomes" id="UP000744769">
    <property type="component" value="Unassembled WGS sequence"/>
</dbReference>
<evidence type="ECO:0000259" key="7">
    <source>
        <dbReference type="PROSITE" id="PS52029"/>
    </source>
</evidence>
<feature type="active site" description="Nucleophile" evidence="6">
    <location>
        <position position="208"/>
    </location>
</feature>
<dbReference type="InterPro" id="IPR036366">
    <property type="entry name" value="PGBDSf"/>
</dbReference>
<comment type="caution">
    <text evidence="8">The sequence shown here is derived from an EMBL/GenBank/DDBJ whole genome shotgun (WGS) entry which is preliminary data.</text>
</comment>
<proteinExistence type="predicted"/>
<gene>
    <name evidence="8" type="ORF">G9U51_11995</name>
</gene>
<keyword evidence="2" id="KW-0808">Transferase</keyword>
<dbReference type="RefSeq" id="WP_166197159.1">
    <property type="nucleotide sequence ID" value="NZ_JAAOIV010000008.1"/>
</dbReference>
<feature type="domain" description="L,D-TPase catalytic" evidence="7">
    <location>
        <begin position="113"/>
        <end position="234"/>
    </location>
</feature>
<dbReference type="Pfam" id="PF03734">
    <property type="entry name" value="YkuD"/>
    <property type="match status" value="1"/>
</dbReference>
<sequence length="235" mass="24934">MSRTFDRRALLGGGIAAATVALVGGGTAAGAVAATHPQVRYGSSGGAVLELQRKLAAKGFWCGSPDGSFGGLTQQAVYAVQKAYGLTRDGVCGPNTWGAVDRLTQPKSWTQTYAVEIDLRRQLLMITGNGYARITLNTSTGSGQWFSYNGRWIRATTPTGWFSMLWHGSNGWDYGALGGLYRPYYFTRSGIAVHGSGSIPPYPASHGCCRVSTAAQDMLIASGHLRIGRGVLVHN</sequence>
<keyword evidence="4 6" id="KW-0573">Peptidoglycan synthesis</keyword>
<dbReference type="SUPFAM" id="SSF47090">
    <property type="entry name" value="PGBD-like"/>
    <property type="match status" value="1"/>
</dbReference>
<dbReference type="GO" id="GO:0008360">
    <property type="term" value="P:regulation of cell shape"/>
    <property type="evidence" value="ECO:0007669"/>
    <property type="project" value="UniProtKB-UniRule"/>
</dbReference>
<evidence type="ECO:0000256" key="4">
    <source>
        <dbReference type="ARBA" id="ARBA00022984"/>
    </source>
</evidence>
<evidence type="ECO:0000256" key="1">
    <source>
        <dbReference type="ARBA" id="ARBA00004752"/>
    </source>
</evidence>
<dbReference type="SUPFAM" id="SSF141523">
    <property type="entry name" value="L,D-transpeptidase catalytic domain-like"/>
    <property type="match status" value="1"/>
</dbReference>
<protein>
    <submittedName>
        <fullName evidence="8">L,D-transpeptidase family protein</fullName>
    </submittedName>
</protein>
<dbReference type="EMBL" id="JAAOIV010000008">
    <property type="protein sequence ID" value="NHN56500.1"/>
    <property type="molecule type" value="Genomic_DNA"/>
</dbReference>
<dbReference type="GO" id="GO:0071555">
    <property type="term" value="P:cell wall organization"/>
    <property type="evidence" value="ECO:0007669"/>
    <property type="project" value="UniProtKB-UniRule"/>
</dbReference>
<comment type="pathway">
    <text evidence="1 6">Cell wall biogenesis; peptidoglycan biosynthesis.</text>
</comment>
<feature type="active site" description="Proton donor/acceptor" evidence="6">
    <location>
        <position position="194"/>
    </location>
</feature>
<evidence type="ECO:0000313" key="8">
    <source>
        <dbReference type="EMBL" id="NHN56500.1"/>
    </source>
</evidence>
<evidence type="ECO:0000256" key="3">
    <source>
        <dbReference type="ARBA" id="ARBA00022960"/>
    </source>
</evidence>
<dbReference type="Gene3D" id="2.40.440.10">
    <property type="entry name" value="L,D-transpeptidase catalytic domain-like"/>
    <property type="match status" value="1"/>
</dbReference>
<keyword evidence="9" id="KW-1185">Reference proteome</keyword>
<dbReference type="Pfam" id="PF01471">
    <property type="entry name" value="PG_binding_1"/>
    <property type="match status" value="1"/>
</dbReference>
<evidence type="ECO:0000256" key="5">
    <source>
        <dbReference type="ARBA" id="ARBA00023316"/>
    </source>
</evidence>
<dbReference type="GO" id="GO:0009252">
    <property type="term" value="P:peptidoglycan biosynthetic process"/>
    <property type="evidence" value="ECO:0007669"/>
    <property type="project" value="UniProtKB-KW"/>
</dbReference>
<dbReference type="InterPro" id="IPR036365">
    <property type="entry name" value="PGBD-like_sf"/>
</dbReference>
<dbReference type="InterPro" id="IPR038063">
    <property type="entry name" value="Transpep_catalytic_dom"/>
</dbReference>
<accession>A0A967B3A8</accession>
<dbReference type="AlphaFoldDB" id="A0A967B3A8"/>
<dbReference type="InterPro" id="IPR006311">
    <property type="entry name" value="TAT_signal"/>
</dbReference>
<dbReference type="CDD" id="cd16913">
    <property type="entry name" value="YkuD_like"/>
    <property type="match status" value="1"/>
</dbReference>
<reference evidence="8" key="1">
    <citation type="submission" date="2020-03" db="EMBL/GenBank/DDBJ databases">
        <title>Draft sequencing of Calidifontibacter sp. DB0510.</title>
        <authorList>
            <person name="Kim D.-U."/>
        </authorList>
    </citation>
    <scope>NUCLEOTIDE SEQUENCE</scope>
    <source>
        <strain evidence="8">DB0510</strain>
    </source>
</reference>
<organism evidence="8 9">
    <name type="scientific">Metallococcus carri</name>
    <dbReference type="NCBI Taxonomy" id="1656884"/>
    <lineage>
        <taxon>Bacteria</taxon>
        <taxon>Bacillati</taxon>
        <taxon>Actinomycetota</taxon>
        <taxon>Actinomycetes</taxon>
        <taxon>Micrococcales</taxon>
        <taxon>Dermacoccaceae</taxon>
        <taxon>Metallococcus</taxon>
    </lineage>
</organism>
<dbReference type="PROSITE" id="PS52029">
    <property type="entry name" value="LD_TPASE"/>
    <property type="match status" value="1"/>
</dbReference>
<dbReference type="Gene3D" id="1.10.101.10">
    <property type="entry name" value="PGBD-like superfamily/PGBD"/>
    <property type="match status" value="1"/>
</dbReference>
<dbReference type="PROSITE" id="PS51318">
    <property type="entry name" value="TAT"/>
    <property type="match status" value="1"/>
</dbReference>
<evidence type="ECO:0000256" key="6">
    <source>
        <dbReference type="PROSITE-ProRule" id="PRU01373"/>
    </source>
</evidence>
<name>A0A967B3A8_9MICO</name>
<evidence type="ECO:0000313" key="9">
    <source>
        <dbReference type="Proteomes" id="UP000744769"/>
    </source>
</evidence>
<dbReference type="GO" id="GO:0016740">
    <property type="term" value="F:transferase activity"/>
    <property type="evidence" value="ECO:0007669"/>
    <property type="project" value="UniProtKB-KW"/>
</dbReference>
<keyword evidence="5 6" id="KW-0961">Cell wall biogenesis/degradation</keyword>